<sequence>MMRYQRVSPDCLPLSNGKKPNNENGRSISNGLTTTSFETKGFRFRSPSRTQDHHNHHQHHLHNGGSSPPHSDNNKNQTQKNDASPSPSPSRGGTTCSGDVLLQWGQKKRSRASRSEIRSLADESSSSIQARQPISKLAGRTDSKLSSTPTMPPPPPPPPPQQYNNSRCGNLRKESSAFGSQRNLEKRSAAANGSPSRNSGSSNRAVSRSMAGKRSPPTPDKSDRKITASSRPAKDEKPNGSQADHTNRADSTPTQSEQEAVVNNTASTTTAGEKLNAEVIEWPRIYIALSRKEKEDDFFAMKGTKLPQRPKKRAKNIDKTLQYCFPGMWLSDLTKSRYEVREKKCVKKQQKRRGLKGMESMDSESE</sequence>
<feature type="compositionally biased region" description="Polar residues" evidence="1">
    <location>
        <begin position="64"/>
        <end position="83"/>
    </location>
</feature>
<feature type="compositionally biased region" description="Low complexity" evidence="1">
    <location>
        <begin position="189"/>
        <end position="205"/>
    </location>
</feature>
<dbReference type="PANTHER" id="PTHR33130">
    <property type="entry name" value="PUTATIVE (DUF1639)-RELATED"/>
    <property type="match status" value="1"/>
</dbReference>
<organism evidence="2 3">
    <name type="scientific">Jatropha curcas</name>
    <name type="common">Barbados nut</name>
    <dbReference type="NCBI Taxonomy" id="180498"/>
    <lineage>
        <taxon>Eukaryota</taxon>
        <taxon>Viridiplantae</taxon>
        <taxon>Streptophyta</taxon>
        <taxon>Embryophyta</taxon>
        <taxon>Tracheophyta</taxon>
        <taxon>Spermatophyta</taxon>
        <taxon>Magnoliopsida</taxon>
        <taxon>eudicotyledons</taxon>
        <taxon>Gunneridae</taxon>
        <taxon>Pentapetalae</taxon>
        <taxon>rosids</taxon>
        <taxon>fabids</taxon>
        <taxon>Malpighiales</taxon>
        <taxon>Euphorbiaceae</taxon>
        <taxon>Crotonoideae</taxon>
        <taxon>Jatropheae</taxon>
        <taxon>Jatropha</taxon>
    </lineage>
</organism>
<dbReference type="PANTHER" id="PTHR33130:SF33">
    <property type="entry name" value="PUTATIVE (DUF1639)-RELATED"/>
    <property type="match status" value="1"/>
</dbReference>
<feature type="region of interest" description="Disordered" evidence="1">
    <location>
        <begin position="1"/>
        <end position="269"/>
    </location>
</feature>
<feature type="compositionally biased region" description="Low complexity" evidence="1">
    <location>
        <begin position="260"/>
        <end position="269"/>
    </location>
</feature>
<dbReference type="KEGG" id="jcu:105647206"/>
<evidence type="ECO:0000313" key="2">
    <source>
        <dbReference type="EMBL" id="KDP23868.1"/>
    </source>
</evidence>
<feature type="compositionally biased region" description="Pro residues" evidence="1">
    <location>
        <begin position="150"/>
        <end position="161"/>
    </location>
</feature>
<name>A0A067JM35_JATCU</name>
<accession>A0A067JM35</accession>
<feature type="compositionally biased region" description="Polar residues" evidence="1">
    <location>
        <begin position="239"/>
        <end position="258"/>
    </location>
</feature>
<feature type="compositionally biased region" description="Polar residues" evidence="1">
    <location>
        <begin position="18"/>
        <end position="38"/>
    </location>
</feature>
<feature type="compositionally biased region" description="Polar residues" evidence="1">
    <location>
        <begin position="122"/>
        <end position="132"/>
    </location>
</feature>
<dbReference type="AlphaFoldDB" id="A0A067JM35"/>
<dbReference type="OrthoDB" id="2018605at2759"/>
<keyword evidence="3" id="KW-1185">Reference proteome</keyword>
<dbReference type="Proteomes" id="UP000027138">
    <property type="component" value="Unassembled WGS sequence"/>
</dbReference>
<evidence type="ECO:0000313" key="3">
    <source>
        <dbReference type="Proteomes" id="UP000027138"/>
    </source>
</evidence>
<dbReference type="EMBL" id="KK915182">
    <property type="protein sequence ID" value="KDP23868.1"/>
    <property type="molecule type" value="Genomic_DNA"/>
</dbReference>
<dbReference type="Pfam" id="PF07797">
    <property type="entry name" value="DUF1639"/>
    <property type="match status" value="1"/>
</dbReference>
<gene>
    <name evidence="2" type="ORF">JCGZ_27137</name>
</gene>
<evidence type="ECO:0008006" key="4">
    <source>
        <dbReference type="Google" id="ProtNLM"/>
    </source>
</evidence>
<feature type="compositionally biased region" description="Basic and acidic residues" evidence="1">
    <location>
        <begin position="220"/>
        <end position="238"/>
    </location>
</feature>
<dbReference type="InterPro" id="IPR012438">
    <property type="entry name" value="DUF1639"/>
</dbReference>
<proteinExistence type="predicted"/>
<evidence type="ECO:0000256" key="1">
    <source>
        <dbReference type="SAM" id="MobiDB-lite"/>
    </source>
</evidence>
<protein>
    <recommendedName>
        <fullName evidence="4">DUF1639 family protein</fullName>
    </recommendedName>
</protein>
<reference evidence="2 3" key="1">
    <citation type="journal article" date="2014" name="PLoS ONE">
        <title>Global Analysis of Gene Expression Profiles in Physic Nut (Jatropha curcas L.) Seedlings Exposed to Salt Stress.</title>
        <authorList>
            <person name="Zhang L."/>
            <person name="Zhang C."/>
            <person name="Wu P."/>
            <person name="Chen Y."/>
            <person name="Li M."/>
            <person name="Jiang H."/>
            <person name="Wu G."/>
        </authorList>
    </citation>
    <scope>NUCLEOTIDE SEQUENCE [LARGE SCALE GENOMIC DNA]</scope>
    <source>
        <strain evidence="3">cv. GZQX0401</strain>
        <tissue evidence="2">Young leaves</tissue>
    </source>
</reference>